<accession>A0A1K2IAQ4</accession>
<protein>
    <submittedName>
        <fullName evidence="1">Predicted lipoprotein</fullName>
    </submittedName>
</protein>
<dbReference type="SUPFAM" id="SSF141318">
    <property type="entry name" value="TM0957-like"/>
    <property type="match status" value="1"/>
</dbReference>
<proteinExistence type="predicted"/>
<name>A0A1K2IAQ4_9FLAO</name>
<dbReference type="Gene3D" id="2.40.50.420">
    <property type="entry name" value="Envelope glycoprotein gp160, DUF2291, alpha/beta domain"/>
    <property type="match status" value="1"/>
</dbReference>
<dbReference type="Pfam" id="PF10054">
    <property type="entry name" value="DUF2291"/>
    <property type="match status" value="1"/>
</dbReference>
<dbReference type="InterPro" id="IPR036215">
    <property type="entry name" value="TM0957-like_sf"/>
</dbReference>
<evidence type="ECO:0000313" key="2">
    <source>
        <dbReference type="Proteomes" id="UP000182544"/>
    </source>
</evidence>
<dbReference type="RefSeq" id="WP_072399977.1">
    <property type="nucleotide sequence ID" value="NZ_FPKV01000001.1"/>
</dbReference>
<keyword evidence="2" id="KW-1185">Reference proteome</keyword>
<dbReference type="Gene3D" id="1.10.10.1260">
    <property type="entry name" value="Envelope glycoprotein gp160, DUF2291, helical domain"/>
    <property type="match status" value="1"/>
</dbReference>
<evidence type="ECO:0000313" key="1">
    <source>
        <dbReference type="EMBL" id="SFZ89500.1"/>
    </source>
</evidence>
<dbReference type="EMBL" id="FPKV01000001">
    <property type="protein sequence ID" value="SFZ89500.1"/>
    <property type="molecule type" value="Genomic_DNA"/>
</dbReference>
<dbReference type="AlphaFoldDB" id="A0A1K2IAQ4"/>
<dbReference type="OrthoDB" id="1425705at2"/>
<dbReference type="STRING" id="369401.SAMN05428642_101337"/>
<organism evidence="1 2">
    <name type="scientific">Flaviramulus basaltis</name>
    <dbReference type="NCBI Taxonomy" id="369401"/>
    <lineage>
        <taxon>Bacteria</taxon>
        <taxon>Pseudomonadati</taxon>
        <taxon>Bacteroidota</taxon>
        <taxon>Flavobacteriia</taxon>
        <taxon>Flavobacteriales</taxon>
        <taxon>Flavobacteriaceae</taxon>
        <taxon>Flaviramulus</taxon>
    </lineage>
</organism>
<reference evidence="1 2" key="1">
    <citation type="submission" date="2016-10" db="EMBL/GenBank/DDBJ databases">
        <authorList>
            <person name="de Groot N.N."/>
        </authorList>
    </citation>
    <scope>NUCLEOTIDE SEQUENCE [LARGE SCALE GENOMIC DNA]</scope>
    <source>
        <strain evidence="1 2">DSM 18180</strain>
    </source>
</reference>
<dbReference type="InterPro" id="IPR014582">
    <property type="entry name" value="UCP033535_lipo"/>
</dbReference>
<gene>
    <name evidence="1" type="ORF">SAMN05428642_101337</name>
</gene>
<keyword evidence="1" id="KW-0449">Lipoprotein</keyword>
<dbReference type="Proteomes" id="UP000182544">
    <property type="component" value="Unassembled WGS sequence"/>
</dbReference>
<sequence>MKQVIKYIVFALLIGLSLYNAVYFESLDDHKRGQNKGVFDVKTLAIDFMASKTETLPAINASEFLVNIADDITGYCKNNGKKLGISDNYNFIIEGNATVATIEDENILLVLNDDKEQHIRIATDFIFGNAIRDASAIADIGDFQNTMDFNSISVELNNIVRETVVPLLKQKVEEDDELYFKGAVEVNTKHPDLQHLKVIPLIIKFKK</sequence>